<organism evidence="3 4">
    <name type="scientific">Carboxydocella sporoproducens DSM 16521</name>
    <dbReference type="NCBI Taxonomy" id="1121270"/>
    <lineage>
        <taxon>Bacteria</taxon>
        <taxon>Bacillati</taxon>
        <taxon>Bacillota</taxon>
        <taxon>Clostridia</taxon>
        <taxon>Eubacteriales</taxon>
        <taxon>Clostridiales Family XVI. Incertae Sedis</taxon>
        <taxon>Carboxydocella</taxon>
    </lineage>
</organism>
<dbReference type="InterPro" id="IPR012341">
    <property type="entry name" value="6hp_glycosidase-like_sf"/>
</dbReference>
<accession>A0A1T4R877</accession>
<dbReference type="InterPro" id="IPR024742">
    <property type="entry name" value="Glycogen_debranch_N"/>
</dbReference>
<gene>
    <name evidence="3" type="ORF">SAMN02745885_01972</name>
</gene>
<protein>
    <submittedName>
        <fullName evidence="3">Glycogen debranching enzyme, putative</fullName>
    </submittedName>
</protein>
<dbReference type="Proteomes" id="UP000189933">
    <property type="component" value="Unassembled WGS sequence"/>
</dbReference>
<dbReference type="Pfam" id="PF12439">
    <property type="entry name" value="GDE_N"/>
    <property type="match status" value="1"/>
</dbReference>
<proteinExistence type="predicted"/>
<reference evidence="4" key="1">
    <citation type="submission" date="2017-02" db="EMBL/GenBank/DDBJ databases">
        <authorList>
            <person name="Varghese N."/>
            <person name="Submissions S."/>
        </authorList>
    </citation>
    <scope>NUCLEOTIDE SEQUENCE [LARGE SCALE GENOMIC DNA]</scope>
    <source>
        <strain evidence="4">DSM 16521</strain>
    </source>
</reference>
<keyword evidence="4" id="KW-1185">Reference proteome</keyword>
<dbReference type="Pfam" id="PF06202">
    <property type="entry name" value="GDE_C"/>
    <property type="match status" value="1"/>
</dbReference>
<name>A0A1T4R877_9FIRM</name>
<dbReference type="FunFam" id="1.50.10.10:FF:000073">
    <property type="entry name" value="Glycogen debranching enzyme, hypothetical (TreX-like)"/>
    <property type="match status" value="1"/>
</dbReference>
<evidence type="ECO:0000259" key="1">
    <source>
        <dbReference type="Pfam" id="PF06202"/>
    </source>
</evidence>
<feature type="domain" description="Glycogen debranching enzyme bacterial and archaeal type N-terminal" evidence="2">
    <location>
        <begin position="18"/>
        <end position="233"/>
    </location>
</feature>
<evidence type="ECO:0000313" key="3">
    <source>
        <dbReference type="EMBL" id="SKA12139.1"/>
    </source>
</evidence>
<dbReference type="SUPFAM" id="SSF48208">
    <property type="entry name" value="Six-hairpin glycosidases"/>
    <property type="match status" value="1"/>
</dbReference>
<dbReference type="RefSeq" id="WP_078666004.1">
    <property type="nucleotide sequence ID" value="NZ_FUXM01000026.1"/>
</dbReference>
<dbReference type="AlphaFoldDB" id="A0A1T4R877"/>
<dbReference type="GO" id="GO:0004134">
    <property type="term" value="F:4-alpha-glucanotransferase activity"/>
    <property type="evidence" value="ECO:0007669"/>
    <property type="project" value="InterPro"/>
</dbReference>
<dbReference type="NCBIfam" id="TIGR01561">
    <property type="entry name" value="gde_arch"/>
    <property type="match status" value="1"/>
</dbReference>
<dbReference type="GO" id="GO:0005980">
    <property type="term" value="P:glycogen catabolic process"/>
    <property type="evidence" value="ECO:0007669"/>
    <property type="project" value="InterPro"/>
</dbReference>
<evidence type="ECO:0000259" key="2">
    <source>
        <dbReference type="Pfam" id="PF12439"/>
    </source>
</evidence>
<dbReference type="GO" id="GO:0004135">
    <property type="term" value="F:amylo-alpha-1,6-glucosidase activity"/>
    <property type="evidence" value="ECO:0007669"/>
    <property type="project" value="InterPro"/>
</dbReference>
<feature type="domain" description="Glycogen debranching enzyme C-terminal" evidence="1">
    <location>
        <begin position="282"/>
        <end position="647"/>
    </location>
</feature>
<dbReference type="OrthoDB" id="9761875at2"/>
<dbReference type="InterPro" id="IPR032790">
    <property type="entry name" value="GDE_C"/>
</dbReference>
<evidence type="ECO:0000313" key="4">
    <source>
        <dbReference type="Proteomes" id="UP000189933"/>
    </source>
</evidence>
<dbReference type="Gene3D" id="1.50.10.10">
    <property type="match status" value="1"/>
</dbReference>
<dbReference type="PANTHER" id="PTHR10569:SF2">
    <property type="entry name" value="GLYCOGEN DEBRANCHING ENZYME"/>
    <property type="match status" value="1"/>
</dbReference>
<sequence>MLHFPKSQLADLDQALNKEWLVTNGLGGFAASTITGCNTRRYHGLLIASLNPPTQRLLLLSKLEEKVIWRGKEYLLGVNETTGGFYPQGQNYLLQFSREPLPRFLYAIEDLLLEKIVFMIHGQNTTVVRYRVWNGSGEKVEIRITPLVNCRDYHGNVRRCPWPWQREDGPEQVRLQAWPEAPALYLRGQNCRWQAGPGYWFENMVYRIEQERGLESVEDHYMPGEFIAQLDGDGELAILASVEPIAEMPSARLLQVREEKRLAALLEQAGYQHPMLNALVLAADQFIVRRASTGTATVIAGYPWFTDWGRDTMIALPGLTLVTRRFEVARELLQTFARYLEEGLIPNRFPDGGERPDYNTVDASLWYFQAVFKYLEYTGDYSFVYKEIYPVLREILAWHQRGTRYNIKMDEDGLLTAGSRGTQLTWMDAKVGDWVVTPREGKAVEINALWYNALKIAAELARRQGESARELEELARLAASSFNAKFWYAEGGYLYDVIDPAGNPDPALRPNQILAVSLPHQLLDPIRQKLVVRAVWRALYTPYGLRSLAADHPRYQSTYIGDRWKRDGAYHQGTAWSWLIGPFLTALRKVHNYDASSREIAEKLLEPFRGHLFEAGVGTISEIFDGDHPHTPRGCFAQAWGVAEVLRAWVEEIMQR</sequence>
<dbReference type="PANTHER" id="PTHR10569">
    <property type="entry name" value="GLYCOGEN DEBRANCHING ENZYME"/>
    <property type="match status" value="1"/>
</dbReference>
<dbReference type="InterPro" id="IPR008928">
    <property type="entry name" value="6-hairpin_glycosidase_sf"/>
</dbReference>
<dbReference type="EMBL" id="FUXM01000026">
    <property type="protein sequence ID" value="SKA12139.1"/>
    <property type="molecule type" value="Genomic_DNA"/>
</dbReference>
<dbReference type="InterPro" id="IPR006451">
    <property type="entry name" value="Glycogen_debranch_arc"/>
</dbReference>
<dbReference type="InterPro" id="IPR010401">
    <property type="entry name" value="AGL/Gdb1"/>
</dbReference>